<keyword evidence="6" id="KW-0472">Membrane</keyword>
<keyword evidence="6" id="KW-1133">Transmembrane helix</keyword>
<dbReference type="Pfam" id="PF07696">
    <property type="entry name" value="7TMR-DISMED2"/>
    <property type="match status" value="1"/>
</dbReference>
<evidence type="ECO:0000256" key="3">
    <source>
        <dbReference type="ARBA" id="ARBA00012528"/>
    </source>
</evidence>
<comment type="cofactor">
    <cofactor evidence="1">
        <name>Mg(2+)</name>
        <dbReference type="ChEBI" id="CHEBI:18420"/>
    </cofactor>
</comment>
<comment type="subcellular location">
    <subcellularLocation>
        <location evidence="2">Cell inner membrane</location>
    </subcellularLocation>
</comment>
<dbReference type="Pfam" id="PF00990">
    <property type="entry name" value="GGDEF"/>
    <property type="match status" value="1"/>
</dbReference>
<feature type="transmembrane region" description="Helical" evidence="6">
    <location>
        <begin position="245"/>
        <end position="265"/>
    </location>
</feature>
<dbReference type="GO" id="GO:0052621">
    <property type="term" value="F:diguanylate cyclase activity"/>
    <property type="evidence" value="ECO:0007669"/>
    <property type="project" value="UniProtKB-EC"/>
</dbReference>
<evidence type="ECO:0000313" key="8">
    <source>
        <dbReference type="EMBL" id="MBB2494153.1"/>
    </source>
</evidence>
<dbReference type="InterPro" id="IPR050469">
    <property type="entry name" value="Diguanylate_Cyclase"/>
</dbReference>
<proteinExistence type="predicted"/>
<dbReference type="EC" id="2.7.7.65" evidence="3"/>
<dbReference type="NCBIfam" id="TIGR00254">
    <property type="entry name" value="GGDEF"/>
    <property type="match status" value="1"/>
</dbReference>
<dbReference type="InterPro" id="IPR011622">
    <property type="entry name" value="7TMR_DISM_rcpt_extracell_dom2"/>
</dbReference>
<evidence type="ECO:0000256" key="5">
    <source>
        <dbReference type="SAM" id="Coils"/>
    </source>
</evidence>
<dbReference type="Pfam" id="PF07695">
    <property type="entry name" value="7TMR-DISM_7TM"/>
    <property type="match status" value="1"/>
</dbReference>
<dbReference type="PANTHER" id="PTHR45138:SF9">
    <property type="entry name" value="DIGUANYLATE CYCLASE DGCM-RELATED"/>
    <property type="match status" value="1"/>
</dbReference>
<feature type="transmembrane region" description="Helical" evidence="6">
    <location>
        <begin position="210"/>
        <end position="233"/>
    </location>
</feature>
<dbReference type="RefSeq" id="WP_183087697.1">
    <property type="nucleotide sequence ID" value="NZ_JACJUD010000001.1"/>
</dbReference>
<accession>A0A7W4LJ63</accession>
<dbReference type="AlphaFoldDB" id="A0A7W4LJ63"/>
<protein>
    <recommendedName>
        <fullName evidence="3">diguanylate cyclase</fullName>
        <ecNumber evidence="3">2.7.7.65</ecNumber>
    </recommendedName>
</protein>
<dbReference type="InterPro" id="IPR000160">
    <property type="entry name" value="GGDEF_dom"/>
</dbReference>
<dbReference type="PANTHER" id="PTHR45138">
    <property type="entry name" value="REGULATORY COMPONENTS OF SENSORY TRANSDUCTION SYSTEM"/>
    <property type="match status" value="1"/>
</dbReference>
<feature type="domain" description="GGDEF" evidence="7">
    <location>
        <begin position="462"/>
        <end position="596"/>
    </location>
</feature>
<name>A0A7W4LJ63_9GAMM</name>
<evidence type="ECO:0000256" key="2">
    <source>
        <dbReference type="ARBA" id="ARBA00004533"/>
    </source>
</evidence>
<dbReference type="GO" id="GO:1902201">
    <property type="term" value="P:negative regulation of bacterial-type flagellum-dependent cell motility"/>
    <property type="evidence" value="ECO:0007669"/>
    <property type="project" value="TreeGrafter"/>
</dbReference>
<dbReference type="InterPro" id="IPR043128">
    <property type="entry name" value="Rev_trsase/Diguanyl_cyclase"/>
</dbReference>
<dbReference type="Gene3D" id="2.60.40.2380">
    <property type="match status" value="1"/>
</dbReference>
<dbReference type="SUPFAM" id="SSF55073">
    <property type="entry name" value="Nucleotide cyclase"/>
    <property type="match status" value="1"/>
</dbReference>
<comment type="catalytic activity">
    <reaction evidence="4">
        <text>2 GTP = 3',3'-c-di-GMP + 2 diphosphate</text>
        <dbReference type="Rhea" id="RHEA:24898"/>
        <dbReference type="ChEBI" id="CHEBI:33019"/>
        <dbReference type="ChEBI" id="CHEBI:37565"/>
        <dbReference type="ChEBI" id="CHEBI:58805"/>
        <dbReference type="EC" id="2.7.7.65"/>
    </reaction>
</comment>
<dbReference type="PROSITE" id="PS50887">
    <property type="entry name" value="GGDEF"/>
    <property type="match status" value="1"/>
</dbReference>
<keyword evidence="5" id="KW-0175">Coiled coil</keyword>
<dbReference type="GO" id="GO:0005886">
    <property type="term" value="C:plasma membrane"/>
    <property type="evidence" value="ECO:0007669"/>
    <property type="project" value="UniProtKB-SubCell"/>
</dbReference>
<dbReference type="InterPro" id="IPR011623">
    <property type="entry name" value="7TMR_DISM_rcpt_extracell_dom1"/>
</dbReference>
<dbReference type="FunFam" id="3.30.70.270:FF:000001">
    <property type="entry name" value="Diguanylate cyclase domain protein"/>
    <property type="match status" value="1"/>
</dbReference>
<evidence type="ECO:0000256" key="6">
    <source>
        <dbReference type="SAM" id="Phobius"/>
    </source>
</evidence>
<dbReference type="SMART" id="SM00267">
    <property type="entry name" value="GGDEF"/>
    <property type="match status" value="1"/>
</dbReference>
<dbReference type="Proteomes" id="UP000542720">
    <property type="component" value="Unassembled WGS sequence"/>
</dbReference>
<feature type="transmembrane region" description="Helical" evidence="6">
    <location>
        <begin position="181"/>
        <end position="203"/>
    </location>
</feature>
<feature type="transmembrane region" description="Helical" evidence="6">
    <location>
        <begin position="330"/>
        <end position="350"/>
    </location>
</feature>
<reference evidence="8 9" key="1">
    <citation type="submission" date="2020-08" db="EMBL/GenBank/DDBJ databases">
        <authorList>
            <person name="Kim C.M."/>
        </authorList>
    </citation>
    <scope>NUCLEOTIDE SEQUENCE [LARGE SCALE GENOMIC DNA]</scope>
    <source>
        <strain evidence="8 9">UL070</strain>
    </source>
</reference>
<gene>
    <name evidence="8" type="ORF">H3H51_03915</name>
</gene>
<dbReference type="GO" id="GO:0043709">
    <property type="term" value="P:cell adhesion involved in single-species biofilm formation"/>
    <property type="evidence" value="ECO:0007669"/>
    <property type="project" value="TreeGrafter"/>
</dbReference>
<feature type="transmembrane region" description="Helical" evidence="6">
    <location>
        <begin position="306"/>
        <end position="323"/>
    </location>
</feature>
<dbReference type="Gene3D" id="3.30.70.270">
    <property type="match status" value="1"/>
</dbReference>
<keyword evidence="9" id="KW-1185">Reference proteome</keyword>
<evidence type="ECO:0000313" key="9">
    <source>
        <dbReference type="Proteomes" id="UP000542720"/>
    </source>
</evidence>
<organism evidence="8 9">
    <name type="scientific">Aquipseudomonas ullengensis</name>
    <dbReference type="NCBI Taxonomy" id="2759166"/>
    <lineage>
        <taxon>Bacteria</taxon>
        <taxon>Pseudomonadati</taxon>
        <taxon>Pseudomonadota</taxon>
        <taxon>Gammaproteobacteria</taxon>
        <taxon>Pseudomonadales</taxon>
        <taxon>Pseudomonadaceae</taxon>
        <taxon>Aquipseudomonas</taxon>
    </lineage>
</organism>
<dbReference type="CDD" id="cd01949">
    <property type="entry name" value="GGDEF"/>
    <property type="match status" value="1"/>
</dbReference>
<comment type="caution">
    <text evidence="8">The sequence shown here is derived from an EMBL/GenBank/DDBJ whole genome shotgun (WGS) entry which is preliminary data.</text>
</comment>
<evidence type="ECO:0000256" key="1">
    <source>
        <dbReference type="ARBA" id="ARBA00001946"/>
    </source>
</evidence>
<feature type="transmembrane region" description="Helical" evidence="6">
    <location>
        <begin position="272"/>
        <end position="294"/>
    </location>
</feature>
<feature type="coiled-coil region" evidence="5">
    <location>
        <begin position="406"/>
        <end position="440"/>
    </location>
</feature>
<dbReference type="EMBL" id="JACJUD010000001">
    <property type="protein sequence ID" value="MBB2494153.1"/>
    <property type="molecule type" value="Genomic_DNA"/>
</dbReference>
<keyword evidence="6" id="KW-0812">Transmembrane</keyword>
<dbReference type="InterPro" id="IPR029787">
    <property type="entry name" value="Nucleotide_cyclase"/>
</dbReference>
<evidence type="ECO:0000259" key="7">
    <source>
        <dbReference type="PROSITE" id="PS50887"/>
    </source>
</evidence>
<sequence>MRTRVLALLIVCLLPALVQASLIELRDEHPSLRLGQQLEYLLPAQPLDFAQAAAASDWQAVRGSSLSLGYQKQAAWVRLNVRNLAQTRDWRLLVEWPILDRVDVRLYFPASATWGPPMAAGDHLPFTTWPLAERQLVFPLQLPLGEDAQIYLRVRSEENLILPMQLLTQPAFEVQEKDLRLLFGLFFGAMLAILLYNASLYLFTRDKSYIWYLVYLLGAIVYELCLSGIGPLYLWPELGEPARLIYAFSAMWSFLSASLFVRFFLRLPDYRGWMLWSNTLMLVYWSVALLLVLIEPQWLHSIGANLMALFSCILALVVAINLWRRGNPSAPLFALAWGFLILGTFIHVAALEGLLPINQITLRTQTLGFFVEFILLSVALADRINSERAARIRAQQQLIDVQKSANEDLERHVRERTAALQQATQELEQANGELTRLSNTDALTKLANRRYVDQQFTQVQGSSLAVLMIDIDHFKQINDSFGHPFGDQCIAAVAGVLREGARRSGDLAARYGGEEFIVLLRDIPQSVAEVLAERIRAAVAALALECRGAPVFLSVSIGLAYSAADRPLNEQALLHAADQALYAAKQGGRNQVCCAP</sequence>
<evidence type="ECO:0000256" key="4">
    <source>
        <dbReference type="ARBA" id="ARBA00034247"/>
    </source>
</evidence>